<feature type="chain" id="PRO_5001442859" evidence="2">
    <location>
        <begin position="22"/>
        <end position="473"/>
    </location>
</feature>
<dbReference type="RefSeq" id="WP_004616801.1">
    <property type="nucleotide sequence ID" value="NZ_APMP01000004.1"/>
</dbReference>
<dbReference type="GO" id="GO:0015562">
    <property type="term" value="F:efflux transmembrane transporter activity"/>
    <property type="evidence" value="ECO:0007669"/>
    <property type="project" value="InterPro"/>
</dbReference>
<evidence type="ECO:0000256" key="1">
    <source>
        <dbReference type="ARBA" id="ARBA00007613"/>
    </source>
</evidence>
<keyword evidence="2" id="KW-1134">Transmembrane beta strand</keyword>
<dbReference type="EMBL" id="APMP01000004">
    <property type="protein sequence ID" value="ENZ82939.1"/>
    <property type="molecule type" value="Genomic_DNA"/>
</dbReference>
<dbReference type="AlphaFoldDB" id="R0ELZ6"/>
<gene>
    <name evidence="3" type="ORF">OR37_01133</name>
</gene>
<keyword evidence="2" id="KW-0732">Signal</keyword>
<organism evidence="3 4">
    <name type="scientific">Caulobacter vibrioides OR37</name>
    <dbReference type="NCBI Taxonomy" id="1292034"/>
    <lineage>
        <taxon>Bacteria</taxon>
        <taxon>Pseudomonadati</taxon>
        <taxon>Pseudomonadota</taxon>
        <taxon>Alphaproteobacteria</taxon>
        <taxon>Caulobacterales</taxon>
        <taxon>Caulobacteraceae</taxon>
        <taxon>Caulobacter</taxon>
    </lineage>
</organism>
<feature type="signal peptide" evidence="2">
    <location>
        <begin position="1"/>
        <end position="21"/>
    </location>
</feature>
<dbReference type="STRING" id="1292034.OR37_01133"/>
<reference evidence="3 4" key="1">
    <citation type="journal article" date="2013" name="Genome Announc.">
        <title>Draft Genome Sequence for Caulobacter sp. Strain OR37, a Bacterium Tolerant to Heavy Metals.</title>
        <authorList>
            <person name="Utturkar S.M."/>
            <person name="Bollmann A."/>
            <person name="Brzoska R.M."/>
            <person name="Klingeman D.M."/>
            <person name="Epstein S.E."/>
            <person name="Palumbo A.V."/>
            <person name="Brown S.D."/>
        </authorList>
    </citation>
    <scope>NUCLEOTIDE SEQUENCE [LARGE SCALE GENOMIC DNA]</scope>
    <source>
        <strain evidence="3 4">OR37</strain>
    </source>
</reference>
<name>R0ELZ6_CAUVI</name>
<accession>R0ELZ6</accession>
<evidence type="ECO:0000313" key="3">
    <source>
        <dbReference type="EMBL" id="ENZ82939.1"/>
    </source>
</evidence>
<evidence type="ECO:0000256" key="2">
    <source>
        <dbReference type="RuleBase" id="RU362097"/>
    </source>
</evidence>
<dbReference type="Gene3D" id="1.20.1600.10">
    <property type="entry name" value="Outer membrane efflux proteins (OEP)"/>
    <property type="match status" value="1"/>
</dbReference>
<dbReference type="NCBIfam" id="TIGR01845">
    <property type="entry name" value="outer_NodT"/>
    <property type="match status" value="1"/>
</dbReference>
<dbReference type="InterPro" id="IPR010131">
    <property type="entry name" value="MdtP/NodT-like"/>
</dbReference>
<evidence type="ECO:0000313" key="4">
    <source>
        <dbReference type="Proteomes" id="UP000013063"/>
    </source>
</evidence>
<dbReference type="Proteomes" id="UP000013063">
    <property type="component" value="Unassembled WGS sequence"/>
</dbReference>
<dbReference type="SUPFAM" id="SSF56954">
    <property type="entry name" value="Outer membrane efflux proteins (OEP)"/>
    <property type="match status" value="1"/>
</dbReference>
<dbReference type="GO" id="GO:0005886">
    <property type="term" value="C:plasma membrane"/>
    <property type="evidence" value="ECO:0007669"/>
    <property type="project" value="UniProtKB-SubCell"/>
</dbReference>
<comment type="similarity">
    <text evidence="1 2">Belongs to the outer membrane factor (OMF) (TC 1.B.17) family.</text>
</comment>
<comment type="caution">
    <text evidence="3">The sequence shown here is derived from an EMBL/GenBank/DDBJ whole genome shotgun (WGS) entry which is preliminary data.</text>
</comment>
<keyword evidence="2 3" id="KW-0449">Lipoprotein</keyword>
<dbReference type="PATRIC" id="fig|1292034.3.peg.1122"/>
<dbReference type="Gene3D" id="2.20.200.10">
    <property type="entry name" value="Outer membrane efflux proteins (OEP)"/>
    <property type="match status" value="1"/>
</dbReference>
<protein>
    <submittedName>
        <fullName evidence="3">Efflux transporter, outer membrane factor lipoprotein, NodT family</fullName>
    </submittedName>
</protein>
<dbReference type="Pfam" id="PF02321">
    <property type="entry name" value="OEP"/>
    <property type="match status" value="2"/>
</dbReference>
<dbReference type="PANTHER" id="PTHR30203">
    <property type="entry name" value="OUTER MEMBRANE CATION EFFLUX PROTEIN"/>
    <property type="match status" value="1"/>
</dbReference>
<keyword evidence="2" id="KW-0472">Membrane</keyword>
<keyword evidence="2" id="KW-0812">Transmembrane</keyword>
<keyword evidence="2" id="KW-0564">Palmitate</keyword>
<dbReference type="PROSITE" id="PS51257">
    <property type="entry name" value="PROKAR_LIPOPROTEIN"/>
    <property type="match status" value="1"/>
</dbReference>
<dbReference type="OrthoDB" id="9783100at2"/>
<dbReference type="InterPro" id="IPR003423">
    <property type="entry name" value="OMP_efflux"/>
</dbReference>
<proteinExistence type="inferred from homology"/>
<keyword evidence="4" id="KW-1185">Reference proteome</keyword>
<comment type="subcellular location">
    <subcellularLocation>
        <location evidence="2">Cell membrane</location>
        <topology evidence="2">Lipid-anchor</topology>
    </subcellularLocation>
</comment>
<sequence precursor="true">MPRAESAIAAILACLTLGACAAAPAYAPPKVETPAAFKEIGPWTPAAPADAEPRGAWWSAYGDPILDDLEARAEKANATLAAAVAAHDQAGALAAQARAAFLPEITGAGTGARYHRSDNTPLRVGGPDDYSNIQLGASTSYELDLWGRVRAQARAARDQAQASDADLANVRLSLQAQLADAYLALRGLDAQSKLLVDTADAYDRALKLTTIRHDGGASSGLDVGRAQNQLSTAKAQISDVAAQRALYEHAIAVLVGEPASSFNLPPLATRLKPLTIPVTLPSALLQRRPDIAAAERRAAAANAQVGVAQAARFPALTLGGAAGWQSAGKVALLASPNTYWMIAPQLAGPIFDGGRRKAGVIAARAAFDQAAANYRGVVLGAFQNVEDQLALSNRLAEEAKDQTDAVDSAQRTETLALTRYRQGAASYLEVVTAQTATLQAQRAALSLETRRLQASVDLVRALGGGFSAESLKR</sequence>
<dbReference type="eggNOG" id="COG1538">
    <property type="taxonomic scope" value="Bacteria"/>
</dbReference>
<dbReference type="PANTHER" id="PTHR30203:SF33">
    <property type="entry name" value="BLR4455 PROTEIN"/>
    <property type="match status" value="1"/>
</dbReference>